<evidence type="ECO:0000256" key="11">
    <source>
        <dbReference type="ARBA" id="ARBA00022729"/>
    </source>
</evidence>
<comment type="subcellular location">
    <subcellularLocation>
        <location evidence="3">Cell outer membrane</location>
        <topology evidence="3">Multi-pass membrane protein</topology>
    </subcellularLocation>
</comment>
<keyword evidence="15" id="KW-0443">Lipid metabolism</keyword>
<evidence type="ECO:0000256" key="19">
    <source>
        <dbReference type="PIRSR" id="PIRSR603187-1"/>
    </source>
</evidence>
<evidence type="ECO:0000256" key="14">
    <source>
        <dbReference type="ARBA" id="ARBA00022963"/>
    </source>
</evidence>
<keyword evidence="10 20" id="KW-0479">Metal-binding</keyword>
<keyword evidence="13 20" id="KW-0106">Calcium</keyword>
<dbReference type="SUPFAM" id="SSF56931">
    <property type="entry name" value="Outer membrane phospholipase A (OMPLA)"/>
    <property type="match status" value="1"/>
</dbReference>
<comment type="catalytic activity">
    <reaction evidence="2">
        <text>a 1,2-diacyl-sn-glycero-3-phosphocholine + H2O = a 1-acyl-sn-glycero-3-phosphocholine + a fatty acid + H(+)</text>
        <dbReference type="Rhea" id="RHEA:15801"/>
        <dbReference type="ChEBI" id="CHEBI:15377"/>
        <dbReference type="ChEBI" id="CHEBI:15378"/>
        <dbReference type="ChEBI" id="CHEBI:28868"/>
        <dbReference type="ChEBI" id="CHEBI:57643"/>
        <dbReference type="ChEBI" id="CHEBI:58168"/>
        <dbReference type="EC" id="3.1.1.4"/>
    </reaction>
</comment>
<dbReference type="PANTHER" id="PTHR40457:SF1">
    <property type="entry name" value="PHOSPHOLIPASE A1"/>
    <property type="match status" value="1"/>
</dbReference>
<feature type="binding site" description="in dimeric form" evidence="20">
    <location>
        <position position="132"/>
    </location>
    <ligand>
        <name>Ca(2+)</name>
        <dbReference type="ChEBI" id="CHEBI:29108"/>
        <label>1</label>
    </ligand>
</feature>
<keyword evidence="11" id="KW-0732">Signal</keyword>
<comment type="subunit">
    <text evidence="5">Homodimer; dimerization is reversible, and the dimeric form is the active one.</text>
</comment>
<dbReference type="PRINTS" id="PR01486">
    <property type="entry name" value="PHPHLIPASEA1"/>
</dbReference>
<dbReference type="GO" id="GO:0046872">
    <property type="term" value="F:metal ion binding"/>
    <property type="evidence" value="ECO:0007669"/>
    <property type="project" value="UniProtKB-KW"/>
</dbReference>
<keyword evidence="8" id="KW-1134">Transmembrane beta strand</keyword>
<feature type="binding site" description="in dimeric form" evidence="20">
    <location>
        <position position="206"/>
    </location>
    <ligand>
        <name>Ca(2+)</name>
        <dbReference type="ChEBI" id="CHEBI:29108"/>
        <label>1</label>
    </ligand>
</feature>
<sequence>MKIFKILMLFTTLLISSDEFYNKALEFEKRGDIQNAMKFYKLAYENKTAKKAQVSPQKPQTTDTFWDIKTYDLNYLMPVTYTKNIADDGRKKVETKFQFSVQKPIFYDILGLKEVVSVAYSQTSWWQTAKSSTPFRESNYRPEIFVQIPTKDDTFKWVKFGFLHESNGKGGGESRSWNRVYLSSFLELNRFTLEPRIWTSVGDLDDNKDIKKYIGNADLKVGYKLGLHTLSAKFSSNLHLDNTNRTSAQLDWIFPLFSDMYGYISYFNGYGDSLIDYNRHTNRIGIGFAILN</sequence>
<feature type="active site" description="Nucleophile" evidence="19">
    <location>
        <position position="164"/>
    </location>
</feature>
<evidence type="ECO:0000256" key="18">
    <source>
        <dbReference type="ARBA" id="ARBA00032375"/>
    </source>
</evidence>
<dbReference type="PANTHER" id="PTHR40457">
    <property type="entry name" value="PHOSPHOLIPASE A1"/>
    <property type="match status" value="1"/>
</dbReference>
<dbReference type="GO" id="GO:0016042">
    <property type="term" value="P:lipid catabolic process"/>
    <property type="evidence" value="ECO:0007669"/>
    <property type="project" value="UniProtKB-KW"/>
</dbReference>
<dbReference type="GO" id="GO:0008970">
    <property type="term" value="F:phospholipase A1 activity"/>
    <property type="evidence" value="ECO:0007669"/>
    <property type="project" value="UniProtKB-EC"/>
</dbReference>
<feature type="binding site" description="in dimeric form" evidence="20">
    <location>
        <position position="174"/>
    </location>
    <ligand>
        <name>Ca(2+)</name>
        <dbReference type="ChEBI" id="CHEBI:29108"/>
        <label>1</label>
    </ligand>
</feature>
<dbReference type="Gene3D" id="2.40.230.10">
    <property type="entry name" value="Phospholipase A1"/>
    <property type="match status" value="1"/>
</dbReference>
<comment type="cofactor">
    <cofactor evidence="20">
        <name>Ca(2+)</name>
        <dbReference type="ChEBI" id="CHEBI:29108"/>
    </cofactor>
    <text evidence="20">Binds 1 Ca(2+) ion per monomer.</text>
</comment>
<dbReference type="GO" id="GO:0004623">
    <property type="term" value="F:phospholipase A2 activity"/>
    <property type="evidence" value="ECO:0007669"/>
    <property type="project" value="UniProtKB-EC"/>
</dbReference>
<reference evidence="21 22" key="1">
    <citation type="submission" date="2016-07" db="EMBL/GenBank/DDBJ databases">
        <title>Comparative genomics of the Campylobacter concisus group.</title>
        <authorList>
            <person name="Miller W.G."/>
            <person name="Yee E."/>
            <person name="Chapman M.H."/>
            <person name="Huynh S."/>
            <person name="Bono J.L."/>
            <person name="On S.L.W."/>
            <person name="StLeger J."/>
            <person name="Foster G."/>
            <person name="Parker C.T."/>
        </authorList>
    </citation>
    <scope>NUCLEOTIDE SEQUENCE [LARGE SCALE GENOMIC DNA]</scope>
    <source>
        <strain evidence="21 22">CCUG 21559</strain>
    </source>
</reference>
<evidence type="ECO:0000256" key="7">
    <source>
        <dbReference type="ARBA" id="ARBA00013278"/>
    </source>
</evidence>
<evidence type="ECO:0000256" key="13">
    <source>
        <dbReference type="ARBA" id="ARBA00022837"/>
    </source>
</evidence>
<evidence type="ECO:0000256" key="3">
    <source>
        <dbReference type="ARBA" id="ARBA00004571"/>
    </source>
</evidence>
<dbReference type="InterPro" id="IPR003187">
    <property type="entry name" value="PLipase_A1"/>
</dbReference>
<keyword evidence="22" id="KW-1185">Reference proteome</keyword>
<dbReference type="EC" id="3.1.1.32" evidence="6"/>
<evidence type="ECO:0000256" key="17">
    <source>
        <dbReference type="ARBA" id="ARBA00023237"/>
    </source>
</evidence>
<evidence type="ECO:0000256" key="12">
    <source>
        <dbReference type="ARBA" id="ARBA00022801"/>
    </source>
</evidence>
<evidence type="ECO:0000256" key="15">
    <source>
        <dbReference type="ARBA" id="ARBA00023098"/>
    </source>
</evidence>
<evidence type="ECO:0000256" key="16">
    <source>
        <dbReference type="ARBA" id="ARBA00023136"/>
    </source>
</evidence>
<dbReference type="InterPro" id="IPR036541">
    <property type="entry name" value="PLipase_A1_sf"/>
</dbReference>
<dbReference type="RefSeq" id="WP_171993317.1">
    <property type="nucleotide sequence ID" value="NZ_CP012542.1"/>
</dbReference>
<proteinExistence type="inferred from homology"/>
<evidence type="ECO:0000256" key="8">
    <source>
        <dbReference type="ARBA" id="ARBA00022452"/>
    </source>
</evidence>
<evidence type="ECO:0000256" key="20">
    <source>
        <dbReference type="PIRSR" id="PIRSR603187-2"/>
    </source>
</evidence>
<evidence type="ECO:0000256" key="5">
    <source>
        <dbReference type="ARBA" id="ARBA00011702"/>
    </source>
</evidence>
<name>A0A6G5QEM0_9BACT</name>
<accession>A0A6G5QEM0</accession>
<organism evidence="21 22">
    <name type="scientific">Campylobacter mucosalis CCUG 21559</name>
    <dbReference type="NCBI Taxonomy" id="1032067"/>
    <lineage>
        <taxon>Bacteria</taxon>
        <taxon>Pseudomonadati</taxon>
        <taxon>Campylobacterota</taxon>
        <taxon>Epsilonproteobacteria</taxon>
        <taxon>Campylobacterales</taxon>
        <taxon>Campylobacteraceae</taxon>
        <taxon>Campylobacter</taxon>
    </lineage>
</organism>
<comment type="catalytic activity">
    <reaction evidence="1">
        <text>a 1,2-diacyl-sn-glycero-3-phosphocholine + H2O = a 2-acyl-sn-glycero-3-phosphocholine + a fatty acid + H(+)</text>
        <dbReference type="Rhea" id="RHEA:18689"/>
        <dbReference type="ChEBI" id="CHEBI:15377"/>
        <dbReference type="ChEBI" id="CHEBI:15378"/>
        <dbReference type="ChEBI" id="CHEBI:28868"/>
        <dbReference type="ChEBI" id="CHEBI:57643"/>
        <dbReference type="ChEBI" id="CHEBI:57875"/>
        <dbReference type="EC" id="3.1.1.32"/>
    </reaction>
</comment>
<evidence type="ECO:0000256" key="4">
    <source>
        <dbReference type="ARBA" id="ARBA00010525"/>
    </source>
</evidence>
<dbReference type="EC" id="3.1.1.4" evidence="7"/>
<evidence type="ECO:0000256" key="1">
    <source>
        <dbReference type="ARBA" id="ARBA00000111"/>
    </source>
</evidence>
<keyword evidence="12 21" id="KW-0378">Hydrolase</keyword>
<dbReference type="Pfam" id="PF02253">
    <property type="entry name" value="PLA1"/>
    <property type="match status" value="1"/>
</dbReference>
<evidence type="ECO:0000313" key="22">
    <source>
        <dbReference type="Proteomes" id="UP000503264"/>
    </source>
</evidence>
<comment type="similarity">
    <text evidence="4">Belongs to the phospholipase A1 family.</text>
</comment>
<evidence type="ECO:0000256" key="9">
    <source>
        <dbReference type="ARBA" id="ARBA00022692"/>
    </source>
</evidence>
<dbReference type="GO" id="GO:0009279">
    <property type="term" value="C:cell outer membrane"/>
    <property type="evidence" value="ECO:0007669"/>
    <property type="project" value="UniProtKB-SubCell"/>
</dbReference>
<keyword evidence="14" id="KW-0442">Lipid degradation</keyword>
<evidence type="ECO:0000256" key="10">
    <source>
        <dbReference type="ARBA" id="ARBA00022723"/>
    </source>
</evidence>
<gene>
    <name evidence="21" type="primary">pldA</name>
    <name evidence="21" type="ORF">CMUC_0223</name>
</gene>
<keyword evidence="17" id="KW-0998">Cell outer membrane</keyword>
<keyword evidence="16" id="KW-0472">Membrane</keyword>
<dbReference type="AlphaFoldDB" id="A0A6G5QEM0"/>
<evidence type="ECO:0000256" key="6">
    <source>
        <dbReference type="ARBA" id="ARBA00013179"/>
    </source>
</evidence>
<protein>
    <recommendedName>
        <fullName evidence="18">Phosphatidylcholine 1-acylhydrolase</fullName>
        <ecNumber evidence="6">3.1.1.32</ecNumber>
        <ecNumber evidence="7">3.1.1.4</ecNumber>
    </recommendedName>
</protein>
<dbReference type="EMBL" id="CP012542">
    <property type="protein sequence ID" value="QCD44039.1"/>
    <property type="molecule type" value="Genomic_DNA"/>
</dbReference>
<evidence type="ECO:0000256" key="2">
    <source>
        <dbReference type="ARBA" id="ARBA00001604"/>
    </source>
</evidence>
<keyword evidence="9" id="KW-0812">Transmembrane</keyword>
<evidence type="ECO:0000313" key="21">
    <source>
        <dbReference type="EMBL" id="QCD44039.1"/>
    </source>
</evidence>
<dbReference type="Proteomes" id="UP000503264">
    <property type="component" value="Chromosome"/>
</dbReference>
<feature type="active site" description="Nucleophile" evidence="19">
    <location>
        <position position="166"/>
    </location>
</feature>